<proteinExistence type="predicted"/>
<dbReference type="InterPro" id="IPR013098">
    <property type="entry name" value="Ig_I-set"/>
</dbReference>
<accession>A0A4Y2I4B9</accession>
<dbReference type="InterPro" id="IPR013783">
    <property type="entry name" value="Ig-like_fold"/>
</dbReference>
<evidence type="ECO:0000313" key="3">
    <source>
        <dbReference type="EMBL" id="GBM72631.1"/>
    </source>
</evidence>
<dbReference type="OrthoDB" id="152385at2759"/>
<organism evidence="3 4">
    <name type="scientific">Araneus ventricosus</name>
    <name type="common">Orbweaver spider</name>
    <name type="synonym">Epeira ventricosa</name>
    <dbReference type="NCBI Taxonomy" id="182803"/>
    <lineage>
        <taxon>Eukaryota</taxon>
        <taxon>Metazoa</taxon>
        <taxon>Ecdysozoa</taxon>
        <taxon>Arthropoda</taxon>
        <taxon>Chelicerata</taxon>
        <taxon>Arachnida</taxon>
        <taxon>Araneae</taxon>
        <taxon>Araneomorphae</taxon>
        <taxon>Entelegynae</taxon>
        <taxon>Araneoidea</taxon>
        <taxon>Araneidae</taxon>
        <taxon>Araneus</taxon>
    </lineage>
</organism>
<reference evidence="3 4" key="1">
    <citation type="journal article" date="2019" name="Sci. Rep.">
        <title>Orb-weaving spider Araneus ventricosus genome elucidates the spidroin gene catalogue.</title>
        <authorList>
            <person name="Kono N."/>
            <person name="Nakamura H."/>
            <person name="Ohtoshi R."/>
            <person name="Moran D.A.P."/>
            <person name="Shinohara A."/>
            <person name="Yoshida Y."/>
            <person name="Fujiwara M."/>
            <person name="Mori M."/>
            <person name="Tomita M."/>
            <person name="Arakawa K."/>
        </authorList>
    </citation>
    <scope>NUCLEOTIDE SEQUENCE [LARGE SCALE GENOMIC DNA]</scope>
</reference>
<dbReference type="InterPro" id="IPR003598">
    <property type="entry name" value="Ig_sub2"/>
</dbReference>
<dbReference type="PROSITE" id="PS50835">
    <property type="entry name" value="IG_LIKE"/>
    <property type="match status" value="2"/>
</dbReference>
<evidence type="ECO:0000313" key="4">
    <source>
        <dbReference type="Proteomes" id="UP000499080"/>
    </source>
</evidence>
<dbReference type="GO" id="GO:0007156">
    <property type="term" value="P:homophilic cell adhesion via plasma membrane adhesion molecules"/>
    <property type="evidence" value="ECO:0007669"/>
    <property type="project" value="TreeGrafter"/>
</dbReference>
<keyword evidence="1" id="KW-0393">Immunoglobulin domain</keyword>
<sequence length="214" mass="23866">MVRRVVSPVIDPHFFRDSVVTDEGLRTKFMCVVVKGDPPLRFHWLKNGLPFLAHGETTVQTFEDSSIVTFKRVSSSDRGHYTCIASNMASSTNLTTQLIVNVPPQWTVEPRNISVVLGNTVWMDCAAVGFPAPNILWKKMIYTGVESSEITTTRSLLHPPGKPEPTYLSGNFSSLYLKSSERITGRFNTLALHDRISTRRPNGHQCPALSQPLP</sequence>
<comment type="caution">
    <text evidence="3">The sequence shown here is derived from an EMBL/GenBank/DDBJ whole genome shotgun (WGS) entry which is preliminary data.</text>
</comment>
<dbReference type="Proteomes" id="UP000499080">
    <property type="component" value="Unassembled WGS sequence"/>
</dbReference>
<dbReference type="AlphaFoldDB" id="A0A4Y2I4B9"/>
<dbReference type="GO" id="GO:0030424">
    <property type="term" value="C:axon"/>
    <property type="evidence" value="ECO:0007669"/>
    <property type="project" value="TreeGrafter"/>
</dbReference>
<dbReference type="Pfam" id="PF07679">
    <property type="entry name" value="I-set"/>
    <property type="match status" value="1"/>
</dbReference>
<evidence type="ECO:0000259" key="2">
    <source>
        <dbReference type="PROSITE" id="PS50835"/>
    </source>
</evidence>
<dbReference type="EMBL" id="BGPR01002390">
    <property type="protein sequence ID" value="GBM72631.1"/>
    <property type="molecule type" value="Genomic_DNA"/>
</dbReference>
<dbReference type="PANTHER" id="PTHR10075">
    <property type="entry name" value="BASIGIN RELATED"/>
    <property type="match status" value="1"/>
</dbReference>
<evidence type="ECO:0000256" key="1">
    <source>
        <dbReference type="ARBA" id="ARBA00023319"/>
    </source>
</evidence>
<dbReference type="SMART" id="SM00409">
    <property type="entry name" value="IG"/>
    <property type="match status" value="1"/>
</dbReference>
<dbReference type="GO" id="GO:0005886">
    <property type="term" value="C:plasma membrane"/>
    <property type="evidence" value="ECO:0007669"/>
    <property type="project" value="TreeGrafter"/>
</dbReference>
<dbReference type="GO" id="GO:0007411">
    <property type="term" value="P:axon guidance"/>
    <property type="evidence" value="ECO:0007669"/>
    <property type="project" value="TreeGrafter"/>
</dbReference>
<dbReference type="PANTHER" id="PTHR10075:SF100">
    <property type="entry name" value="FASCICLIN-2"/>
    <property type="match status" value="1"/>
</dbReference>
<dbReference type="GO" id="GO:0098632">
    <property type="term" value="F:cell-cell adhesion mediator activity"/>
    <property type="evidence" value="ECO:0007669"/>
    <property type="project" value="TreeGrafter"/>
</dbReference>
<gene>
    <name evidence="3" type="primary">Dscam2_52</name>
    <name evidence="3" type="ORF">AVEN_238218_1</name>
</gene>
<feature type="domain" description="Ig-like" evidence="2">
    <location>
        <begin position="8"/>
        <end position="95"/>
    </location>
</feature>
<dbReference type="InterPro" id="IPR003599">
    <property type="entry name" value="Ig_sub"/>
</dbReference>
<dbReference type="Gene3D" id="2.60.40.10">
    <property type="entry name" value="Immunoglobulins"/>
    <property type="match status" value="2"/>
</dbReference>
<feature type="domain" description="Ig-like" evidence="2">
    <location>
        <begin position="104"/>
        <end position="214"/>
    </location>
</feature>
<dbReference type="FunFam" id="2.60.40.10:FF:000333">
    <property type="entry name" value="Down syndrome cell adhesion molecule"/>
    <property type="match status" value="1"/>
</dbReference>
<dbReference type="GO" id="GO:0070593">
    <property type="term" value="P:dendrite self-avoidance"/>
    <property type="evidence" value="ECO:0007669"/>
    <property type="project" value="TreeGrafter"/>
</dbReference>
<protein>
    <submittedName>
        <fullName evidence="3">Down syndrome cell adhesion molecule-like protein Dscam2</fullName>
    </submittedName>
</protein>
<dbReference type="SUPFAM" id="SSF48726">
    <property type="entry name" value="Immunoglobulin"/>
    <property type="match status" value="2"/>
</dbReference>
<dbReference type="InterPro" id="IPR007110">
    <property type="entry name" value="Ig-like_dom"/>
</dbReference>
<name>A0A4Y2I4B9_ARAVE</name>
<keyword evidence="4" id="KW-1185">Reference proteome</keyword>
<dbReference type="SMART" id="SM00408">
    <property type="entry name" value="IGc2"/>
    <property type="match status" value="1"/>
</dbReference>
<dbReference type="InterPro" id="IPR036179">
    <property type="entry name" value="Ig-like_dom_sf"/>
</dbReference>